<dbReference type="EMBL" id="MU860408">
    <property type="protein sequence ID" value="KAK4234166.1"/>
    <property type="molecule type" value="Genomic_DNA"/>
</dbReference>
<comment type="caution">
    <text evidence="2">The sequence shown here is derived from an EMBL/GenBank/DDBJ whole genome shotgun (WGS) entry which is preliminary data.</text>
</comment>
<evidence type="ECO:0000313" key="3">
    <source>
        <dbReference type="Proteomes" id="UP001303760"/>
    </source>
</evidence>
<proteinExistence type="predicted"/>
<evidence type="ECO:0000256" key="1">
    <source>
        <dbReference type="SAM" id="MobiDB-lite"/>
    </source>
</evidence>
<feature type="compositionally biased region" description="Acidic residues" evidence="1">
    <location>
        <begin position="358"/>
        <end position="405"/>
    </location>
</feature>
<organism evidence="2 3">
    <name type="scientific">Achaetomium macrosporum</name>
    <dbReference type="NCBI Taxonomy" id="79813"/>
    <lineage>
        <taxon>Eukaryota</taxon>
        <taxon>Fungi</taxon>
        <taxon>Dikarya</taxon>
        <taxon>Ascomycota</taxon>
        <taxon>Pezizomycotina</taxon>
        <taxon>Sordariomycetes</taxon>
        <taxon>Sordariomycetidae</taxon>
        <taxon>Sordariales</taxon>
        <taxon>Chaetomiaceae</taxon>
        <taxon>Achaetomium</taxon>
    </lineage>
</organism>
<reference evidence="2" key="1">
    <citation type="journal article" date="2023" name="Mol. Phylogenet. Evol.">
        <title>Genome-scale phylogeny and comparative genomics of the fungal order Sordariales.</title>
        <authorList>
            <person name="Hensen N."/>
            <person name="Bonometti L."/>
            <person name="Westerberg I."/>
            <person name="Brannstrom I.O."/>
            <person name="Guillou S."/>
            <person name="Cros-Aarteil S."/>
            <person name="Calhoun S."/>
            <person name="Haridas S."/>
            <person name="Kuo A."/>
            <person name="Mondo S."/>
            <person name="Pangilinan J."/>
            <person name="Riley R."/>
            <person name="LaButti K."/>
            <person name="Andreopoulos B."/>
            <person name="Lipzen A."/>
            <person name="Chen C."/>
            <person name="Yan M."/>
            <person name="Daum C."/>
            <person name="Ng V."/>
            <person name="Clum A."/>
            <person name="Steindorff A."/>
            <person name="Ohm R.A."/>
            <person name="Martin F."/>
            <person name="Silar P."/>
            <person name="Natvig D.O."/>
            <person name="Lalanne C."/>
            <person name="Gautier V."/>
            <person name="Ament-Velasquez S.L."/>
            <person name="Kruys A."/>
            <person name="Hutchinson M.I."/>
            <person name="Powell A.J."/>
            <person name="Barry K."/>
            <person name="Miller A.N."/>
            <person name="Grigoriev I.V."/>
            <person name="Debuchy R."/>
            <person name="Gladieux P."/>
            <person name="Hiltunen Thoren M."/>
            <person name="Johannesson H."/>
        </authorList>
    </citation>
    <scope>NUCLEOTIDE SEQUENCE</scope>
    <source>
        <strain evidence="2">CBS 532.94</strain>
    </source>
</reference>
<accession>A0AAN7H493</accession>
<dbReference type="AlphaFoldDB" id="A0AAN7H493"/>
<dbReference type="Proteomes" id="UP001303760">
    <property type="component" value="Unassembled WGS sequence"/>
</dbReference>
<evidence type="ECO:0000313" key="2">
    <source>
        <dbReference type="EMBL" id="KAK4234166.1"/>
    </source>
</evidence>
<feature type="region of interest" description="Disordered" evidence="1">
    <location>
        <begin position="350"/>
        <end position="432"/>
    </location>
</feature>
<reference evidence="2" key="2">
    <citation type="submission" date="2023-05" db="EMBL/GenBank/DDBJ databases">
        <authorList>
            <consortium name="Lawrence Berkeley National Laboratory"/>
            <person name="Steindorff A."/>
            <person name="Hensen N."/>
            <person name="Bonometti L."/>
            <person name="Westerberg I."/>
            <person name="Brannstrom I.O."/>
            <person name="Guillou S."/>
            <person name="Cros-Aarteil S."/>
            <person name="Calhoun S."/>
            <person name="Haridas S."/>
            <person name="Kuo A."/>
            <person name="Mondo S."/>
            <person name="Pangilinan J."/>
            <person name="Riley R."/>
            <person name="Labutti K."/>
            <person name="Andreopoulos B."/>
            <person name="Lipzen A."/>
            <person name="Chen C."/>
            <person name="Yanf M."/>
            <person name="Daum C."/>
            <person name="Ng V."/>
            <person name="Clum A."/>
            <person name="Ohm R."/>
            <person name="Martin F."/>
            <person name="Silar P."/>
            <person name="Natvig D."/>
            <person name="Lalanne C."/>
            <person name="Gautier V."/>
            <person name="Ament-Velasquez S.L."/>
            <person name="Kruys A."/>
            <person name="Hutchinson M.I."/>
            <person name="Powell A.J."/>
            <person name="Barry K."/>
            <person name="Miller A.N."/>
            <person name="Grigoriev I.V."/>
            <person name="Debuchy R."/>
            <person name="Gladieux P."/>
            <person name="Thoren M.H."/>
            <person name="Johannesson H."/>
        </authorList>
    </citation>
    <scope>NUCLEOTIDE SEQUENCE</scope>
    <source>
        <strain evidence="2">CBS 532.94</strain>
    </source>
</reference>
<protein>
    <submittedName>
        <fullName evidence="2">Uncharacterized protein</fullName>
    </submittedName>
</protein>
<keyword evidence="3" id="KW-1185">Reference proteome</keyword>
<name>A0AAN7H493_9PEZI</name>
<sequence>MAQPPPSEPPEQPVLKRDGFSIRGTWFGVEGEPRLEGDRLLELFFPERLRLKRDQKRAAEDARAYFKKAFFAAQLRWYGIPFKANAKVSDLRQLLRDAVLAGKCSEVPESVKELERAMRRDYEPAFRDWAARAAAWEAEQQEWKDAAWEKCSTPAERATQDLDRFLSYYFLTDGRPDPSKTKEPLALYGFEDRFALHRKAERILGLETVSGGEGEMRTICIGWDRTAVWRLAQQIDSRSWERQKEKERALWDDAMEEHRRLVEETRQQGGPKVVRLSPEPHNLQKCKGSYIIRCERVAEEYPSQSLFTLDVGRGRGPNPRVLDGALGFSFFQGTMLLALEQDREWLDEFVGDSGSKGEEDDEEEEAPSEDDDHDEPDYQDGDTDNDDEVDEESDDGGDEEGDEADERSHVGSTKKRKTAWSGMAHERPKKKAKSAARRLSILLRGRETGMGEILPEPEGGYLEFLDDMFTHFKGKVDLPYVGKAVEIEGFKVALRAKRAAEPWENFSEDAYEYARVARWR</sequence>
<gene>
    <name evidence="2" type="ORF">C8A03DRAFT_18879</name>
</gene>